<gene>
    <name evidence="3" type="ORF">ASN18_3082</name>
</gene>
<sequence length="360" mass="39715">MAAGLIKSVILCFDNSELSMTASDAAVRLAVSLNLSVTGIHAFNASMHEGAFRIMEPTLPVQYQKEEILKKQRDAHNTLINVGMERISISYLKPCEELFSTAGVSYKSKIKEGKNFIAINEMIRENEDDATLVVLGASGFNHREPGFIGSVCMRVIRTTDADYLVVKRAVNFDSPNIVVCLDGSETSISALKMAKETAETFDAQLHLLYVFDTALHRDVFARLKDSLIEGDGFTFNTKEQEKAHDDFIDVGLEKVGVMIIDRAEKEALNGNQAGIMSAGWGLVGDRLRLKPVIKQVLSGHIYKSICDYAAKVSAELIFIGRTGRHYIEGVDIGSVAENVIRYAPCSVFVSRAKEHKGWVM</sequence>
<organism evidence="3 4">
    <name type="scientific">Candidatus Magnetominusculus xianensis</name>
    <dbReference type="NCBI Taxonomy" id="1748249"/>
    <lineage>
        <taxon>Bacteria</taxon>
        <taxon>Pseudomonadati</taxon>
        <taxon>Nitrospirota</taxon>
        <taxon>Nitrospiria</taxon>
        <taxon>Nitrospirales</taxon>
        <taxon>Nitrospiraceae</taxon>
        <taxon>Candidatus Magnetominusculus</taxon>
    </lineage>
</organism>
<dbReference type="InterPro" id="IPR006015">
    <property type="entry name" value="Universal_stress_UspA"/>
</dbReference>
<proteinExistence type="inferred from homology"/>
<evidence type="ECO:0000256" key="1">
    <source>
        <dbReference type="ARBA" id="ARBA00008791"/>
    </source>
</evidence>
<accession>A0ABR5SCC3</accession>
<comment type="similarity">
    <text evidence="1">Belongs to the universal stress protein A family.</text>
</comment>
<name>A0ABR5SCC3_9BACT</name>
<dbReference type="PANTHER" id="PTHR46268">
    <property type="entry name" value="STRESS RESPONSE PROTEIN NHAX"/>
    <property type="match status" value="1"/>
</dbReference>
<dbReference type="Pfam" id="PF00582">
    <property type="entry name" value="Usp"/>
    <property type="match status" value="2"/>
</dbReference>
<dbReference type="EMBL" id="LNQR01000124">
    <property type="protein sequence ID" value="KWT76816.1"/>
    <property type="molecule type" value="Genomic_DNA"/>
</dbReference>
<keyword evidence="4" id="KW-1185">Reference proteome</keyword>
<protein>
    <submittedName>
        <fullName evidence="3">Universal stress protein UspA</fullName>
    </submittedName>
</protein>
<feature type="domain" description="UspA" evidence="2">
    <location>
        <begin position="7"/>
        <end position="167"/>
    </location>
</feature>
<dbReference type="CDD" id="cd00293">
    <property type="entry name" value="USP-like"/>
    <property type="match status" value="2"/>
</dbReference>
<dbReference type="SUPFAM" id="SSF52402">
    <property type="entry name" value="Adenine nucleotide alpha hydrolases-like"/>
    <property type="match status" value="2"/>
</dbReference>
<evidence type="ECO:0000313" key="3">
    <source>
        <dbReference type="EMBL" id="KWT76816.1"/>
    </source>
</evidence>
<feature type="domain" description="UspA" evidence="2">
    <location>
        <begin position="176"/>
        <end position="350"/>
    </location>
</feature>
<evidence type="ECO:0000259" key="2">
    <source>
        <dbReference type="Pfam" id="PF00582"/>
    </source>
</evidence>
<evidence type="ECO:0000313" key="4">
    <source>
        <dbReference type="Proteomes" id="UP000060487"/>
    </source>
</evidence>
<dbReference type="Gene3D" id="3.40.50.620">
    <property type="entry name" value="HUPs"/>
    <property type="match status" value="2"/>
</dbReference>
<dbReference type="Proteomes" id="UP000060487">
    <property type="component" value="Unassembled WGS sequence"/>
</dbReference>
<dbReference type="PRINTS" id="PR01438">
    <property type="entry name" value="UNVRSLSTRESS"/>
</dbReference>
<reference evidence="3 4" key="1">
    <citation type="submission" date="2015-11" db="EMBL/GenBank/DDBJ databases">
        <authorList>
            <person name="Lin W."/>
        </authorList>
    </citation>
    <scope>NUCLEOTIDE SEQUENCE [LARGE SCALE GENOMIC DNA]</scope>
    <source>
        <strain evidence="3 4">HCH-1</strain>
    </source>
</reference>
<dbReference type="InterPro" id="IPR006016">
    <property type="entry name" value="UspA"/>
</dbReference>
<comment type="caution">
    <text evidence="3">The sequence shown here is derived from an EMBL/GenBank/DDBJ whole genome shotgun (WGS) entry which is preliminary data.</text>
</comment>
<dbReference type="InterPro" id="IPR014729">
    <property type="entry name" value="Rossmann-like_a/b/a_fold"/>
</dbReference>
<dbReference type="PANTHER" id="PTHR46268:SF6">
    <property type="entry name" value="UNIVERSAL STRESS PROTEIN UP12"/>
    <property type="match status" value="1"/>
</dbReference>